<reference evidence="3 4" key="1">
    <citation type="submission" date="2014-06" db="EMBL/GenBank/DDBJ databases">
        <title>Evolutionary Origins and Diversification of the Mycorrhizal Mutualists.</title>
        <authorList>
            <consortium name="DOE Joint Genome Institute"/>
            <consortium name="Mycorrhizal Genomics Consortium"/>
            <person name="Kohler A."/>
            <person name="Kuo A."/>
            <person name="Nagy L.G."/>
            <person name="Floudas D."/>
            <person name="Copeland A."/>
            <person name="Barry K.W."/>
            <person name="Cichocki N."/>
            <person name="Veneault-Fourrey C."/>
            <person name="LaButti K."/>
            <person name="Lindquist E.A."/>
            <person name="Lipzen A."/>
            <person name="Lundell T."/>
            <person name="Morin E."/>
            <person name="Murat C."/>
            <person name="Riley R."/>
            <person name="Ohm R."/>
            <person name="Sun H."/>
            <person name="Tunlid A."/>
            <person name="Henrissat B."/>
            <person name="Grigoriev I.V."/>
            <person name="Hibbett D.S."/>
            <person name="Martin F."/>
        </authorList>
    </citation>
    <scope>NUCLEOTIDE SEQUENCE [LARGE SCALE GENOMIC DNA]</scope>
    <source>
        <strain evidence="3 4">SS14</strain>
    </source>
</reference>
<dbReference type="SUPFAM" id="SSF53474">
    <property type="entry name" value="alpha/beta-Hydrolases"/>
    <property type="match status" value="1"/>
</dbReference>
<dbReference type="InterPro" id="IPR000073">
    <property type="entry name" value="AB_hydrolase_1"/>
</dbReference>
<keyword evidence="4" id="KW-1185">Reference proteome</keyword>
<evidence type="ECO:0000259" key="2">
    <source>
        <dbReference type="Pfam" id="PF00561"/>
    </source>
</evidence>
<protein>
    <recommendedName>
        <fullName evidence="2">AB hydrolase-1 domain-containing protein</fullName>
    </recommendedName>
</protein>
<dbReference type="Gene3D" id="3.40.50.1820">
    <property type="entry name" value="alpha/beta hydrolase"/>
    <property type="match status" value="1"/>
</dbReference>
<organism evidence="3 4">
    <name type="scientific">Sphaerobolus stellatus (strain SS14)</name>
    <dbReference type="NCBI Taxonomy" id="990650"/>
    <lineage>
        <taxon>Eukaryota</taxon>
        <taxon>Fungi</taxon>
        <taxon>Dikarya</taxon>
        <taxon>Basidiomycota</taxon>
        <taxon>Agaricomycotina</taxon>
        <taxon>Agaricomycetes</taxon>
        <taxon>Phallomycetidae</taxon>
        <taxon>Geastrales</taxon>
        <taxon>Sphaerobolaceae</taxon>
        <taxon>Sphaerobolus</taxon>
    </lineage>
</organism>
<dbReference type="EMBL" id="KN837266">
    <property type="protein sequence ID" value="KIJ30226.1"/>
    <property type="molecule type" value="Genomic_DNA"/>
</dbReference>
<evidence type="ECO:0000256" key="1">
    <source>
        <dbReference type="SAM" id="MobiDB-lite"/>
    </source>
</evidence>
<proteinExistence type="predicted"/>
<evidence type="ECO:0000313" key="4">
    <source>
        <dbReference type="Proteomes" id="UP000054279"/>
    </source>
</evidence>
<gene>
    <name evidence="3" type="ORF">M422DRAFT_268277</name>
</gene>
<feature type="domain" description="AB hydrolase-1" evidence="2">
    <location>
        <begin position="44"/>
        <end position="140"/>
    </location>
</feature>
<dbReference type="AlphaFoldDB" id="A0A0C9UXW4"/>
<dbReference type="InterPro" id="IPR029058">
    <property type="entry name" value="AB_hydrolase_fold"/>
</dbReference>
<name>A0A0C9UXW4_SPHS4</name>
<feature type="compositionally biased region" description="Polar residues" evidence="1">
    <location>
        <begin position="1"/>
        <end position="15"/>
    </location>
</feature>
<sequence length="193" mass="21261">MQKSQGSSPNQTQEIQPEHLEEDGEEADEDVMEEEEENHSEDNLYGRGYSEAPDTTYGVDLFITQLALLFQNVEWSNADIIGLSMGGGIAAAYASIFPKLVSGKVIFVASADLMAGVPKEMSDAAVNRNPDLTSYPVGPEDILPRMRALQRQSLPGFVHALKSSFRDGPIRDMDSAFEMLSLRLHTSNAWSYT</sequence>
<feature type="compositionally biased region" description="Acidic residues" evidence="1">
    <location>
        <begin position="20"/>
        <end position="39"/>
    </location>
</feature>
<dbReference type="OrthoDB" id="408373at2759"/>
<dbReference type="HOGENOM" id="CLU_1409616_0_0_1"/>
<dbReference type="Proteomes" id="UP000054279">
    <property type="component" value="Unassembled WGS sequence"/>
</dbReference>
<dbReference type="Pfam" id="PF00561">
    <property type="entry name" value="Abhydrolase_1"/>
    <property type="match status" value="1"/>
</dbReference>
<accession>A0A0C9UXW4</accession>
<evidence type="ECO:0000313" key="3">
    <source>
        <dbReference type="EMBL" id="KIJ30226.1"/>
    </source>
</evidence>
<feature type="region of interest" description="Disordered" evidence="1">
    <location>
        <begin position="1"/>
        <end position="49"/>
    </location>
</feature>